<feature type="compositionally biased region" description="Polar residues" evidence="1">
    <location>
        <begin position="21"/>
        <end position="35"/>
    </location>
</feature>
<evidence type="ECO:0000256" key="1">
    <source>
        <dbReference type="SAM" id="MobiDB-lite"/>
    </source>
</evidence>
<gene>
    <name evidence="2" type="ORF">MANES_09G058700</name>
</gene>
<proteinExistence type="predicted"/>
<dbReference type="AlphaFoldDB" id="A0A2C9V860"/>
<protein>
    <submittedName>
        <fullName evidence="2">Uncharacterized protein</fullName>
    </submittedName>
</protein>
<reference evidence="2" key="1">
    <citation type="submission" date="2016-02" db="EMBL/GenBank/DDBJ databases">
        <title>WGS assembly of Manihot esculenta.</title>
        <authorList>
            <person name="Bredeson J.V."/>
            <person name="Prochnik S.E."/>
            <person name="Lyons J.B."/>
            <person name="Schmutz J."/>
            <person name="Grimwood J."/>
            <person name="Vrebalov J."/>
            <person name="Bart R.S."/>
            <person name="Amuge T."/>
            <person name="Ferguson M.E."/>
            <person name="Green R."/>
            <person name="Putnam N."/>
            <person name="Stites J."/>
            <person name="Rounsley S."/>
            <person name="Rokhsar D.S."/>
        </authorList>
    </citation>
    <scope>NUCLEOTIDE SEQUENCE [LARGE SCALE GENOMIC DNA]</scope>
    <source>
        <tissue evidence="2">Leaf</tissue>
    </source>
</reference>
<evidence type="ECO:0000313" key="2">
    <source>
        <dbReference type="EMBL" id="OAY40904.1"/>
    </source>
</evidence>
<sequence length="35" mass="4075">MKLVLQHLTSNFPESEHTNNYKRASTQQQIKSTIT</sequence>
<accession>A0A2C9V860</accession>
<organism evidence="2">
    <name type="scientific">Manihot esculenta</name>
    <name type="common">Cassava</name>
    <name type="synonym">Jatropha manihot</name>
    <dbReference type="NCBI Taxonomy" id="3983"/>
    <lineage>
        <taxon>Eukaryota</taxon>
        <taxon>Viridiplantae</taxon>
        <taxon>Streptophyta</taxon>
        <taxon>Embryophyta</taxon>
        <taxon>Tracheophyta</taxon>
        <taxon>Spermatophyta</taxon>
        <taxon>Magnoliopsida</taxon>
        <taxon>eudicotyledons</taxon>
        <taxon>Gunneridae</taxon>
        <taxon>Pentapetalae</taxon>
        <taxon>rosids</taxon>
        <taxon>fabids</taxon>
        <taxon>Malpighiales</taxon>
        <taxon>Euphorbiaceae</taxon>
        <taxon>Crotonoideae</taxon>
        <taxon>Manihoteae</taxon>
        <taxon>Manihot</taxon>
    </lineage>
</organism>
<dbReference type="EMBL" id="CM004395">
    <property type="protein sequence ID" value="OAY40904.1"/>
    <property type="molecule type" value="Genomic_DNA"/>
</dbReference>
<feature type="region of interest" description="Disordered" evidence="1">
    <location>
        <begin position="1"/>
        <end position="35"/>
    </location>
</feature>
<name>A0A2C9V860_MANES</name>